<dbReference type="SUPFAM" id="SSF88723">
    <property type="entry name" value="PIN domain-like"/>
    <property type="match status" value="1"/>
</dbReference>
<dbReference type="OrthoDB" id="2409203at2759"/>
<reference evidence="2" key="2">
    <citation type="journal article" date="2022" name="Microbiol. Resour. Announc.">
        <title>Whole-Genome Sequence of Entomortierella parvispora E1425, a Mucoromycotan Fungus Associated with Burkholderiaceae-Related Endosymbiotic Bacteria.</title>
        <authorList>
            <person name="Herlambang A."/>
            <person name="Guo Y."/>
            <person name="Takashima Y."/>
            <person name="Narisawa K."/>
            <person name="Ohta H."/>
            <person name="Nishizawa T."/>
        </authorList>
    </citation>
    <scope>NUCLEOTIDE SEQUENCE</scope>
    <source>
        <strain evidence="2">E1425</strain>
    </source>
</reference>
<dbReference type="Gene3D" id="3.40.50.1010">
    <property type="entry name" value="5'-nuclease"/>
    <property type="match status" value="1"/>
</dbReference>
<feature type="compositionally biased region" description="Polar residues" evidence="1">
    <location>
        <begin position="268"/>
        <end position="279"/>
    </location>
</feature>
<proteinExistence type="predicted"/>
<dbReference type="Proteomes" id="UP000827284">
    <property type="component" value="Unassembled WGS sequence"/>
</dbReference>
<feature type="compositionally biased region" description="Polar residues" evidence="1">
    <location>
        <begin position="303"/>
        <end position="313"/>
    </location>
</feature>
<comment type="caution">
    <text evidence="2">The sequence shown here is derived from an EMBL/GenBank/DDBJ whole genome shotgun (WGS) entry which is preliminary data.</text>
</comment>
<keyword evidence="3" id="KW-1185">Reference proteome</keyword>
<sequence>MPDTPPDYKTIDLGHIHYDVKACHHGDLTAELTNIDHVKEDGSINLHNTMSAVASKIDRKIQIWRQHVGQDVDVTLHIDGFESLAKGDTHQRRHLKREGALGNIKSNMRILERKRGRWLSAKVTNKIDKNLRTACQLYPDARDALSANLRDLGYNVCLCRAETDPCIATHCSTHTGHEEFAVLSIDSDYLFYFGVTSANIPTIGLIRSLEMIRPSANEDNEAGSASDLSQESSSEEGDTGSSSSEDERPTKRAKQKRPIANVSPVPEATTNNRKAQENQSGDDTDCSPHDRRMRMASAEAGASRSQMPQSITSPADVDQEPTVSLDLREILQQFCEKATAAIKKEVSPSFFESSIRTFGFLSQLRKGESPSSHPEHIPLWKPSLVERTATSLPPLSFPPLPEPQLSENALMEQVQLQLERYSEARTERRRFQEEVSDLDPKSFTGHTIVSRDLNRNYEKRALTVGGFQRNVILRTMRREGNFAPGTAEYSEAYERAKPLAEDITKRQRSCIETRDLLLYDTYAAIMLAIEDIKSPADLKAQSAEMLRQKSSTASSSSASAVASSQPERWDLPEQYPDNMMQDLVDSKSVYYALAAFFFNGKTAPNSEDNRIQSHAKKDALHTEGNVGHRTRSAQKGSAPSVDDRAFFARWIFERYKAKTNFVPYAERGIQTFNANGTRSTQEVAFRAISCHYKYAVFDNGKTQWEKGSDTPAIKWFQEHNTDGVFKDFAFGKSARSVQVVTELDLFYFLDADPPSMPQPPYLSETSQRDFKPFLSGLFPTKTVGRGKKAEIKALSTTEKINHILSNKGWFQTTIVYDLAREDQQLEDDEAIIGPKAWKHRKDGYCNKIRLPSEKALQDDHNYVLGPAYHSDGKVLTLLANDTRAPKTYRKKKSLSYGPDEEEIAAAAAAAAKAGGEDDDGEDDDDECDDDAARGINLSEHLYELDQDTQYEYQPPTDLGQFSAKTASGFRCNLAARTKLLPNAAVVKWNEQPSIVIGADPGEIVAVATTRLDKDSGQRHSKKIKRSFLHDPHWQFERALNKRKKDNFIDRLESLTPSRNLGGVGDFLDFMNTPAKNILLPLAQSIQDRDTINRMNGTVREELFSFYHSSWILKKLWDCKKSQRSAVDLAVHSILAQADLDPNWKKQASSTAALGYGLSQFNTRRGPASMAGVIRQKSVKAFRSLGQPAIGIHEYNTTIKCPRRTCDKYLEKHESRSLYCRSCNRFYDRDVVGSENIAFLCEEFIAGRPRPAKFLPPPSQPPVLVPPTIPVPPPPLVTWGSFNV</sequence>
<evidence type="ECO:0000313" key="3">
    <source>
        <dbReference type="Proteomes" id="UP000827284"/>
    </source>
</evidence>
<name>A0A9P3M1J6_9FUNG</name>
<protein>
    <recommendedName>
        <fullName evidence="4">XPG-I domain-containing protein</fullName>
    </recommendedName>
</protein>
<feature type="compositionally biased region" description="Low complexity" evidence="1">
    <location>
        <begin position="550"/>
        <end position="564"/>
    </location>
</feature>
<feature type="region of interest" description="Disordered" evidence="1">
    <location>
        <begin position="906"/>
        <end position="931"/>
    </location>
</feature>
<feature type="region of interest" description="Disordered" evidence="1">
    <location>
        <begin position="549"/>
        <end position="574"/>
    </location>
</feature>
<feature type="compositionally biased region" description="Acidic residues" evidence="1">
    <location>
        <begin position="916"/>
        <end position="929"/>
    </location>
</feature>
<dbReference type="EMBL" id="BQFW01000014">
    <property type="protein sequence ID" value="GJJ78307.1"/>
    <property type="molecule type" value="Genomic_DNA"/>
</dbReference>
<organism evidence="2 3">
    <name type="scientific">Entomortierella parvispora</name>
    <dbReference type="NCBI Taxonomy" id="205924"/>
    <lineage>
        <taxon>Eukaryota</taxon>
        <taxon>Fungi</taxon>
        <taxon>Fungi incertae sedis</taxon>
        <taxon>Mucoromycota</taxon>
        <taxon>Mortierellomycotina</taxon>
        <taxon>Mortierellomycetes</taxon>
        <taxon>Mortierellales</taxon>
        <taxon>Mortierellaceae</taxon>
        <taxon>Entomortierella</taxon>
    </lineage>
</organism>
<accession>A0A9P3M1J6</accession>
<reference evidence="2" key="1">
    <citation type="submission" date="2021-11" db="EMBL/GenBank/DDBJ databases">
        <authorList>
            <person name="Herlambang A."/>
            <person name="Guo Y."/>
            <person name="Takashima Y."/>
            <person name="Nishizawa T."/>
        </authorList>
    </citation>
    <scope>NUCLEOTIDE SEQUENCE</scope>
    <source>
        <strain evidence="2">E1425</strain>
    </source>
</reference>
<dbReference type="InterPro" id="IPR029060">
    <property type="entry name" value="PIN-like_dom_sf"/>
</dbReference>
<evidence type="ECO:0000256" key="1">
    <source>
        <dbReference type="SAM" id="MobiDB-lite"/>
    </source>
</evidence>
<feature type="region of interest" description="Disordered" evidence="1">
    <location>
        <begin position="217"/>
        <end position="320"/>
    </location>
</feature>
<evidence type="ECO:0008006" key="4">
    <source>
        <dbReference type="Google" id="ProtNLM"/>
    </source>
</evidence>
<gene>
    <name evidence="2" type="ORF">EMPS_10666</name>
</gene>
<evidence type="ECO:0000313" key="2">
    <source>
        <dbReference type="EMBL" id="GJJ78307.1"/>
    </source>
</evidence>